<dbReference type="InterPro" id="IPR002810">
    <property type="entry name" value="NfeD-like_C"/>
</dbReference>
<keyword evidence="11" id="KW-1185">Reference proteome</keyword>
<comment type="subcellular location">
    <subcellularLocation>
        <location evidence="1">Membrane</location>
        <topology evidence="1">Multi-pass membrane protein</topology>
    </subcellularLocation>
</comment>
<evidence type="ECO:0000313" key="10">
    <source>
        <dbReference type="EMBL" id="WPD18921.1"/>
    </source>
</evidence>
<accession>A0ABZ0QNE0</accession>
<evidence type="ECO:0000313" key="11">
    <source>
        <dbReference type="Proteomes" id="UP001304683"/>
    </source>
</evidence>
<dbReference type="InterPro" id="IPR012340">
    <property type="entry name" value="NA-bd_OB-fold"/>
</dbReference>
<evidence type="ECO:0000259" key="9">
    <source>
        <dbReference type="Pfam" id="PF25145"/>
    </source>
</evidence>
<dbReference type="Gene3D" id="3.90.226.10">
    <property type="entry name" value="2-enoyl-CoA Hydratase, Chain A, domain 1"/>
    <property type="match status" value="1"/>
</dbReference>
<evidence type="ECO:0000256" key="6">
    <source>
        <dbReference type="SAM" id="Phobius"/>
    </source>
</evidence>
<dbReference type="Pfam" id="PF25145">
    <property type="entry name" value="NfeD1b_N"/>
    <property type="match status" value="1"/>
</dbReference>
<name>A0ABZ0QNE0_9FIRM</name>
<dbReference type="SUPFAM" id="SSF52096">
    <property type="entry name" value="ClpP/crotonase"/>
    <property type="match status" value="1"/>
</dbReference>
<feature type="transmembrane region" description="Helical" evidence="6">
    <location>
        <begin position="353"/>
        <end position="373"/>
    </location>
</feature>
<dbReference type="InterPro" id="IPR029045">
    <property type="entry name" value="ClpP/crotonase-like_dom_sf"/>
</dbReference>
<dbReference type="CDD" id="cd07021">
    <property type="entry name" value="Clp_protease_NfeD_like"/>
    <property type="match status" value="1"/>
</dbReference>
<feature type="domain" description="NfeD1b N-terminal" evidence="9">
    <location>
        <begin position="56"/>
        <end position="231"/>
    </location>
</feature>
<feature type="transmembrane region" description="Helical" evidence="6">
    <location>
        <begin position="327"/>
        <end position="347"/>
    </location>
</feature>
<sequence>MDRRFRCAMGGLGALVRGMAALALALAVAVGASAPGRGPSPPAAASSASGTPPQRVLVIPVRGNIEPGLARFVMRGLAQAQRERAAVLLEISTFGGRVDGATEIRGAIDAAVDAGVPLAAWVPDRAISAGALIAIAAPALYMAPDATLGAAEPRPADEKTISFVRAEFEAAARSRGRDPQVAAAMVDKDVAIPQLVERGHILTLTGERAHAIGFIEGLADSRQEALARAGWAGLPVDELAPTAGERLARFVTDPVVAPILLSIGMAGLVAEFYVPGFGFPGIVGLASLALFFGGHLLAGVAGWKAALLFLVGVVLMAVELVMPGFGIFGMAGLLAMGAAIVLVTGDVRRGLEALLAGIVVTLAVVVALGGVAGRRGLWRRLALPTRLGEAEGVRSTAADPTLVGQRGRALTPLRPAGTAAVGGRRVDVVTEGEYLPAGTAVEVIRVEGRRVVVRAVAGDGMDRPGADGGEGPGPRTGERA</sequence>
<evidence type="ECO:0000256" key="4">
    <source>
        <dbReference type="ARBA" id="ARBA00023136"/>
    </source>
</evidence>
<evidence type="ECO:0000259" key="8">
    <source>
        <dbReference type="Pfam" id="PF24961"/>
    </source>
</evidence>
<organism evidence="10 11">
    <name type="scientific">Thermaerobacter composti</name>
    <dbReference type="NCBI Taxonomy" id="554949"/>
    <lineage>
        <taxon>Bacteria</taxon>
        <taxon>Bacillati</taxon>
        <taxon>Bacillota</taxon>
        <taxon>Clostridia</taxon>
        <taxon>Eubacteriales</taxon>
        <taxon>Clostridiales Family XVII. Incertae Sedis</taxon>
        <taxon>Thermaerobacter</taxon>
    </lineage>
</organism>
<feature type="domain" description="NfeD-like C-terminal" evidence="7">
    <location>
        <begin position="402"/>
        <end position="454"/>
    </location>
</feature>
<dbReference type="SUPFAM" id="SSF141322">
    <property type="entry name" value="NfeD domain-like"/>
    <property type="match status" value="1"/>
</dbReference>
<dbReference type="Proteomes" id="UP001304683">
    <property type="component" value="Chromosome"/>
</dbReference>
<keyword evidence="2 6" id="KW-0812">Transmembrane</keyword>
<dbReference type="PANTHER" id="PTHR33507:SF3">
    <property type="entry name" value="INNER MEMBRANE PROTEIN YBBJ"/>
    <property type="match status" value="1"/>
</dbReference>
<evidence type="ECO:0000256" key="3">
    <source>
        <dbReference type="ARBA" id="ARBA00022989"/>
    </source>
</evidence>
<dbReference type="PANTHER" id="PTHR33507">
    <property type="entry name" value="INNER MEMBRANE PROTEIN YBBJ"/>
    <property type="match status" value="1"/>
</dbReference>
<dbReference type="InterPro" id="IPR056739">
    <property type="entry name" value="NfeD_membrane"/>
</dbReference>
<dbReference type="InterPro" id="IPR052165">
    <property type="entry name" value="Membrane_assoc_protease"/>
</dbReference>
<protein>
    <submittedName>
        <fullName evidence="10">NfeD family protein</fullName>
    </submittedName>
</protein>
<evidence type="ECO:0000259" key="7">
    <source>
        <dbReference type="Pfam" id="PF01957"/>
    </source>
</evidence>
<feature type="region of interest" description="Disordered" evidence="5">
    <location>
        <begin position="459"/>
        <end position="480"/>
    </location>
</feature>
<gene>
    <name evidence="10" type="ORF">Q5761_11250</name>
</gene>
<keyword evidence="4 6" id="KW-0472">Membrane</keyword>
<evidence type="ECO:0000256" key="2">
    <source>
        <dbReference type="ARBA" id="ARBA00022692"/>
    </source>
</evidence>
<dbReference type="Pfam" id="PF01957">
    <property type="entry name" value="NfeD"/>
    <property type="match status" value="1"/>
</dbReference>
<dbReference type="RefSeq" id="WP_318750650.1">
    <property type="nucleotide sequence ID" value="NZ_CP132508.1"/>
</dbReference>
<dbReference type="Gene3D" id="2.40.50.140">
    <property type="entry name" value="Nucleic acid-binding proteins"/>
    <property type="match status" value="1"/>
</dbReference>
<feature type="domain" description="NfeD integral membrane" evidence="8">
    <location>
        <begin position="256"/>
        <end position="368"/>
    </location>
</feature>
<feature type="transmembrane region" description="Helical" evidence="6">
    <location>
        <begin position="305"/>
        <end position="322"/>
    </location>
</feature>
<reference evidence="10 11" key="1">
    <citation type="submission" date="2023-08" db="EMBL/GenBank/DDBJ databases">
        <title>Genome sequence of Thermaerobacter compostii strain Ins1, a spore-forming filamentous bacterium isolated from a deep geothermal reservoir.</title>
        <authorList>
            <person name="Bregnard D."/>
            <person name="Gonzalez D."/>
            <person name="Junier P."/>
        </authorList>
    </citation>
    <scope>NUCLEOTIDE SEQUENCE [LARGE SCALE GENOMIC DNA]</scope>
    <source>
        <strain evidence="10 11">Ins1</strain>
    </source>
</reference>
<dbReference type="InterPro" id="IPR056738">
    <property type="entry name" value="NfeD1b_N"/>
</dbReference>
<evidence type="ECO:0000256" key="1">
    <source>
        <dbReference type="ARBA" id="ARBA00004141"/>
    </source>
</evidence>
<proteinExistence type="predicted"/>
<dbReference type="Pfam" id="PF24961">
    <property type="entry name" value="NfeD_membrane"/>
    <property type="match status" value="1"/>
</dbReference>
<evidence type="ECO:0000256" key="5">
    <source>
        <dbReference type="SAM" id="MobiDB-lite"/>
    </source>
</evidence>
<keyword evidence="3 6" id="KW-1133">Transmembrane helix</keyword>
<dbReference type="EMBL" id="CP132508">
    <property type="protein sequence ID" value="WPD18921.1"/>
    <property type="molecule type" value="Genomic_DNA"/>
</dbReference>